<keyword evidence="2" id="KW-0732">Signal</keyword>
<dbReference type="InterPro" id="IPR013087">
    <property type="entry name" value="Znf_C2H2_type"/>
</dbReference>
<evidence type="ECO:0000313" key="4">
    <source>
        <dbReference type="EMBL" id="KAF1923071.1"/>
    </source>
</evidence>
<reference evidence="4" key="1">
    <citation type="journal article" date="2020" name="Stud. Mycol.">
        <title>101 Dothideomycetes genomes: a test case for predicting lifestyles and emergence of pathogens.</title>
        <authorList>
            <person name="Haridas S."/>
            <person name="Albert R."/>
            <person name="Binder M."/>
            <person name="Bloem J."/>
            <person name="Labutti K."/>
            <person name="Salamov A."/>
            <person name="Andreopoulos B."/>
            <person name="Baker S."/>
            <person name="Barry K."/>
            <person name="Bills G."/>
            <person name="Bluhm B."/>
            <person name="Cannon C."/>
            <person name="Castanera R."/>
            <person name="Culley D."/>
            <person name="Daum C."/>
            <person name="Ezra D."/>
            <person name="Gonzalez J."/>
            <person name="Henrissat B."/>
            <person name="Kuo A."/>
            <person name="Liang C."/>
            <person name="Lipzen A."/>
            <person name="Lutzoni F."/>
            <person name="Magnuson J."/>
            <person name="Mondo S."/>
            <person name="Nolan M."/>
            <person name="Ohm R."/>
            <person name="Pangilinan J."/>
            <person name="Park H.-J."/>
            <person name="Ramirez L."/>
            <person name="Alfaro M."/>
            <person name="Sun H."/>
            <person name="Tritt A."/>
            <person name="Yoshinaga Y."/>
            <person name="Zwiers L.-H."/>
            <person name="Turgeon B."/>
            <person name="Goodwin S."/>
            <person name="Spatafora J."/>
            <person name="Crous P."/>
            <person name="Grigoriev I."/>
        </authorList>
    </citation>
    <scope>NUCLEOTIDE SEQUENCE</scope>
    <source>
        <strain evidence="4">CBS 183.55</strain>
    </source>
</reference>
<dbReference type="EMBL" id="ML979010">
    <property type="protein sequence ID" value="KAF1923071.1"/>
    <property type="molecule type" value="Genomic_DNA"/>
</dbReference>
<feature type="chain" id="PRO_5025474100" description="C2H2-type domain-containing protein" evidence="2">
    <location>
        <begin position="21"/>
        <end position="261"/>
    </location>
</feature>
<dbReference type="SMART" id="SM00355">
    <property type="entry name" value="ZnF_C2H2"/>
    <property type="match status" value="3"/>
</dbReference>
<dbReference type="GO" id="GO:0006357">
    <property type="term" value="P:regulation of transcription by RNA polymerase II"/>
    <property type="evidence" value="ECO:0007669"/>
    <property type="project" value="TreeGrafter"/>
</dbReference>
<evidence type="ECO:0000259" key="3">
    <source>
        <dbReference type="PROSITE" id="PS50157"/>
    </source>
</evidence>
<feature type="signal peptide" evidence="2">
    <location>
        <begin position="1"/>
        <end position="20"/>
    </location>
</feature>
<dbReference type="AlphaFoldDB" id="A0A6A5R4P4"/>
<dbReference type="InterPro" id="IPR036236">
    <property type="entry name" value="Znf_C2H2_sf"/>
</dbReference>
<keyword evidence="1" id="KW-0862">Zinc</keyword>
<keyword evidence="1" id="KW-0479">Metal-binding</keyword>
<name>A0A6A5R4P4_9PLEO</name>
<feature type="domain" description="C2H2-type" evidence="3">
    <location>
        <begin position="163"/>
        <end position="192"/>
    </location>
</feature>
<gene>
    <name evidence="4" type="ORF">M421DRAFT_426172</name>
</gene>
<proteinExistence type="predicted"/>
<dbReference type="Gene3D" id="3.30.160.60">
    <property type="entry name" value="Classic Zinc Finger"/>
    <property type="match status" value="2"/>
</dbReference>
<evidence type="ECO:0000256" key="2">
    <source>
        <dbReference type="SAM" id="SignalP"/>
    </source>
</evidence>
<dbReference type="Proteomes" id="UP000800082">
    <property type="component" value="Unassembled WGS sequence"/>
</dbReference>
<dbReference type="GO" id="GO:0008270">
    <property type="term" value="F:zinc ion binding"/>
    <property type="evidence" value="ECO:0007669"/>
    <property type="project" value="UniProtKB-KW"/>
</dbReference>
<dbReference type="PANTHER" id="PTHR46179">
    <property type="entry name" value="ZINC FINGER PROTEIN"/>
    <property type="match status" value="1"/>
</dbReference>
<keyword evidence="1" id="KW-0863">Zinc-finger</keyword>
<dbReference type="PROSITE" id="PS50157">
    <property type="entry name" value="ZINC_FINGER_C2H2_2"/>
    <property type="match status" value="1"/>
</dbReference>
<dbReference type="PANTHER" id="PTHR46179:SF24">
    <property type="entry name" value="C2H2-TYPE DOMAIN-CONTAINING PROTEIN"/>
    <property type="match status" value="1"/>
</dbReference>
<dbReference type="GeneID" id="54351988"/>
<dbReference type="Pfam" id="PF00096">
    <property type="entry name" value="zf-C2H2"/>
    <property type="match status" value="1"/>
</dbReference>
<dbReference type="SUPFAM" id="SSF57667">
    <property type="entry name" value="beta-beta-alpha zinc fingers"/>
    <property type="match status" value="1"/>
</dbReference>
<dbReference type="GO" id="GO:0005634">
    <property type="term" value="C:nucleus"/>
    <property type="evidence" value="ECO:0007669"/>
    <property type="project" value="TreeGrafter"/>
</dbReference>
<organism evidence="4 5">
    <name type="scientific">Didymella exigua CBS 183.55</name>
    <dbReference type="NCBI Taxonomy" id="1150837"/>
    <lineage>
        <taxon>Eukaryota</taxon>
        <taxon>Fungi</taxon>
        <taxon>Dikarya</taxon>
        <taxon>Ascomycota</taxon>
        <taxon>Pezizomycotina</taxon>
        <taxon>Dothideomycetes</taxon>
        <taxon>Pleosporomycetidae</taxon>
        <taxon>Pleosporales</taxon>
        <taxon>Pleosporineae</taxon>
        <taxon>Didymellaceae</taxon>
        <taxon>Didymella</taxon>
    </lineage>
</organism>
<dbReference type="OrthoDB" id="8922241at2759"/>
<sequence length="261" mass="29261">MNRRLAIVVLFTLCFQPAAAASPAMDFSYHMPSMEQFYTDFDGTLRCLDCAFIYLDCACALSQSSSSYPSPPSNESSLYDPPVINAHSDAVDLTEVPNFVTDSSRLLMDSTFQYINEDATTVQPVTVQAHIEDTYLPGCRQPTSPAESQCGPQRRQAPRKNGFACNAEGCNKAFDRNCELNRHLKVHLGRSERPHRCTCGEGFLYPKDLIRHQRKHVEQAAAKVTYYCHVPGCTNTEGFSRRDNLLRHHRRQHEGVASPPA</sequence>
<protein>
    <recommendedName>
        <fullName evidence="3">C2H2-type domain-containing protein</fullName>
    </recommendedName>
</protein>
<dbReference type="InterPro" id="IPR051061">
    <property type="entry name" value="Zinc_finger_trans_reg"/>
</dbReference>
<keyword evidence="5" id="KW-1185">Reference proteome</keyword>
<evidence type="ECO:0000256" key="1">
    <source>
        <dbReference type="PROSITE-ProRule" id="PRU00042"/>
    </source>
</evidence>
<dbReference type="PROSITE" id="PS00028">
    <property type="entry name" value="ZINC_FINGER_C2H2_1"/>
    <property type="match status" value="1"/>
</dbReference>
<evidence type="ECO:0000313" key="5">
    <source>
        <dbReference type="Proteomes" id="UP000800082"/>
    </source>
</evidence>
<accession>A0A6A5R4P4</accession>
<dbReference type="RefSeq" id="XP_033443324.1">
    <property type="nucleotide sequence ID" value="XM_033594320.1"/>
</dbReference>